<gene>
    <name evidence="1" type="ORF">ACFO0C_25280</name>
</gene>
<dbReference type="SUPFAM" id="SSF53474">
    <property type="entry name" value="alpha/beta-Hydrolases"/>
    <property type="match status" value="1"/>
</dbReference>
<dbReference type="Proteomes" id="UP001595867">
    <property type="component" value="Unassembled WGS sequence"/>
</dbReference>
<evidence type="ECO:0000313" key="1">
    <source>
        <dbReference type="EMBL" id="MFC4068253.1"/>
    </source>
</evidence>
<dbReference type="InterPro" id="IPR003386">
    <property type="entry name" value="LACT/PDAT_acylTrfase"/>
</dbReference>
<dbReference type="Gene3D" id="3.40.50.1820">
    <property type="entry name" value="alpha/beta hydrolase"/>
    <property type="match status" value="1"/>
</dbReference>
<dbReference type="Pfam" id="PF02450">
    <property type="entry name" value="LCAT"/>
    <property type="match status" value="1"/>
</dbReference>
<dbReference type="EMBL" id="JBHSBL010000019">
    <property type="protein sequence ID" value="MFC4068253.1"/>
    <property type="molecule type" value="Genomic_DNA"/>
</dbReference>
<sequence length="482" mass="51797">MARLRHLVVVLPGIGGSELAGPEPAVEQVRYGLTASALVGAVASPARLDLARSPRLEPVKLVKDLSILPPLLTLPGYQRIRLHLYNAFPDAVIDTYRPGKVDPRTDVLLVPYDFRRSVADAAIRVHEAVEEALSHRLSRDDRPVIVLAHSMGGLVARYWVGVLEGWRRCRALITLGTPARGAPKALDWLINGAGAGRLRDPRMTRVIRGWPSMYELLPQYPAVWDAEAAAPMELTTLPASMVDADPGLAAYAETFAGMAADARAVHERLRDGWSALEAAQRPDVVPYFARGHGTPNLATVDDGRLTVSKEDPPWRGNAGWAGDGTVPALCAIPVELGESPKDWRPVAARHGPMGSIADPVDVLRSYAGEPIPTRGGELPDRPWLGLDLEDFAVAGEPEPLTVNVLPAPLAADRVRMSVTPIGGGPRQVRDLLPDPNCPAGTRWRGELPPLPAGSYDVTVEAGVDLTAQAQVVVLDPQVGETR</sequence>
<dbReference type="PANTHER" id="PTHR11440">
    <property type="entry name" value="LECITHIN-CHOLESTEROL ACYLTRANSFERASE-RELATED"/>
    <property type="match status" value="1"/>
</dbReference>
<proteinExistence type="predicted"/>
<dbReference type="InterPro" id="IPR029058">
    <property type="entry name" value="AB_hydrolase_fold"/>
</dbReference>
<accession>A0ABV8IVG6</accession>
<name>A0ABV8IVG6_9ACTN</name>
<keyword evidence="2" id="KW-1185">Reference proteome</keyword>
<evidence type="ECO:0000313" key="2">
    <source>
        <dbReference type="Proteomes" id="UP001595867"/>
    </source>
</evidence>
<comment type="caution">
    <text evidence="1">The sequence shown here is derived from an EMBL/GenBank/DDBJ whole genome shotgun (WGS) entry which is preliminary data.</text>
</comment>
<organism evidence="1 2">
    <name type="scientific">Actinoplanes subglobosus</name>
    <dbReference type="NCBI Taxonomy" id="1547892"/>
    <lineage>
        <taxon>Bacteria</taxon>
        <taxon>Bacillati</taxon>
        <taxon>Actinomycetota</taxon>
        <taxon>Actinomycetes</taxon>
        <taxon>Micromonosporales</taxon>
        <taxon>Micromonosporaceae</taxon>
        <taxon>Actinoplanes</taxon>
    </lineage>
</organism>
<protein>
    <submittedName>
        <fullName evidence="1">Esterase/lipase family protein</fullName>
    </submittedName>
</protein>
<reference evidence="2" key="1">
    <citation type="journal article" date="2019" name="Int. J. Syst. Evol. Microbiol.">
        <title>The Global Catalogue of Microorganisms (GCM) 10K type strain sequencing project: providing services to taxonomists for standard genome sequencing and annotation.</title>
        <authorList>
            <consortium name="The Broad Institute Genomics Platform"/>
            <consortium name="The Broad Institute Genome Sequencing Center for Infectious Disease"/>
            <person name="Wu L."/>
            <person name="Ma J."/>
        </authorList>
    </citation>
    <scope>NUCLEOTIDE SEQUENCE [LARGE SCALE GENOMIC DNA]</scope>
    <source>
        <strain evidence="2">TBRC 5832</strain>
    </source>
</reference>
<dbReference type="RefSeq" id="WP_378069156.1">
    <property type="nucleotide sequence ID" value="NZ_JBHSBL010000019.1"/>
</dbReference>